<accession>A0A7K3L687</accession>
<reference evidence="4 5" key="1">
    <citation type="submission" date="2020-01" db="EMBL/GenBank/DDBJ databases">
        <authorList>
            <person name="Sanchez-Estrada R."/>
            <person name="Gonzalez-Y-Merchand J.A."/>
            <person name="Rivera-Gutierrez S."/>
        </authorList>
    </citation>
    <scope>NUCLEOTIDE SEQUENCE [LARGE SCALE GENOMIC DNA]</scope>
    <source>
        <strain evidence="4 5">CST 7247</strain>
    </source>
</reference>
<feature type="compositionally biased region" description="Polar residues" evidence="2">
    <location>
        <begin position="265"/>
        <end position="274"/>
    </location>
</feature>
<dbReference type="GO" id="GO:0016787">
    <property type="term" value="F:hydrolase activity"/>
    <property type="evidence" value="ECO:0007669"/>
    <property type="project" value="UniProtKB-KW"/>
</dbReference>
<proteinExistence type="predicted"/>
<dbReference type="Gene3D" id="3.40.50.850">
    <property type="entry name" value="Isochorismatase-like"/>
    <property type="match status" value="1"/>
</dbReference>
<feature type="compositionally biased region" description="Basic and acidic residues" evidence="2">
    <location>
        <begin position="33"/>
        <end position="45"/>
    </location>
</feature>
<evidence type="ECO:0000256" key="1">
    <source>
        <dbReference type="ARBA" id="ARBA00022801"/>
    </source>
</evidence>
<dbReference type="InterPro" id="IPR050272">
    <property type="entry name" value="Isochorismatase-like_hydrls"/>
</dbReference>
<protein>
    <submittedName>
        <fullName evidence="4">Cysteine hydrolase</fullName>
    </submittedName>
</protein>
<dbReference type="Pfam" id="PF00857">
    <property type="entry name" value="Isochorismatase"/>
    <property type="match status" value="1"/>
</dbReference>
<feature type="region of interest" description="Disordered" evidence="2">
    <location>
        <begin position="262"/>
        <end position="284"/>
    </location>
</feature>
<evidence type="ECO:0000313" key="5">
    <source>
        <dbReference type="Proteomes" id="UP000466523"/>
    </source>
</evidence>
<dbReference type="PANTHER" id="PTHR43540">
    <property type="entry name" value="PEROXYUREIDOACRYLATE/UREIDOACRYLATE AMIDOHYDROLASE-RELATED"/>
    <property type="match status" value="1"/>
</dbReference>
<evidence type="ECO:0000313" key="4">
    <source>
        <dbReference type="EMBL" id="NDJ87885.1"/>
    </source>
</evidence>
<feature type="domain" description="Isochorismatase-like" evidence="3">
    <location>
        <begin position="75"/>
        <end position="255"/>
    </location>
</feature>
<evidence type="ECO:0000259" key="3">
    <source>
        <dbReference type="Pfam" id="PF00857"/>
    </source>
</evidence>
<dbReference type="SUPFAM" id="SSF52499">
    <property type="entry name" value="Isochorismatase-like hydrolases"/>
    <property type="match status" value="1"/>
</dbReference>
<dbReference type="InterPro" id="IPR036380">
    <property type="entry name" value="Isochorismatase-like_sf"/>
</dbReference>
<comment type="caution">
    <text evidence="4">The sequence shown here is derived from an EMBL/GenBank/DDBJ whole genome shotgun (WGS) entry which is preliminary data.</text>
</comment>
<dbReference type="InterPro" id="IPR000868">
    <property type="entry name" value="Isochorismatase-like_dom"/>
</dbReference>
<dbReference type="AlphaFoldDB" id="A0A7K3L687"/>
<sequence length="284" mass="30124">MAFPITYGNFRQYRPRTATHPWSAGSPQRATVTRREDVDGRPHDRIHGRASRLRRLGVPVTSAPQWSVPDPRHAAVVCVECQNGVLGTGSILPALAADAQPALAAIGQLLATARSAGALVVHTPFAGSLGGSPGTTPLMRATARATADWAPGHPATETLTTLLDPADLVVPRHQGVSPTWGTELLPILRARDIHTLIFAGVSLNVAIPLAVGQAVHEGFHVVVPRDAVVGTPVEYGRLVLQNTIALLARVTDVAELAAAWHANEHQQSTTTADSVQPPRKVDQR</sequence>
<organism evidence="4 5">
    <name type="scientific">Mycolicibacter kumamotonensis</name>
    <dbReference type="NCBI Taxonomy" id="354243"/>
    <lineage>
        <taxon>Bacteria</taxon>
        <taxon>Bacillati</taxon>
        <taxon>Actinomycetota</taxon>
        <taxon>Actinomycetes</taxon>
        <taxon>Mycobacteriales</taxon>
        <taxon>Mycobacteriaceae</taxon>
        <taxon>Mycolicibacter</taxon>
    </lineage>
</organism>
<evidence type="ECO:0000256" key="2">
    <source>
        <dbReference type="SAM" id="MobiDB-lite"/>
    </source>
</evidence>
<feature type="region of interest" description="Disordered" evidence="2">
    <location>
        <begin position="18"/>
        <end position="45"/>
    </location>
</feature>
<dbReference type="RefSeq" id="WP_162111600.1">
    <property type="nucleotide sequence ID" value="NZ_JAACYR010000004.1"/>
</dbReference>
<dbReference type="EMBL" id="JAACYR010000004">
    <property type="protein sequence ID" value="NDJ87885.1"/>
    <property type="molecule type" value="Genomic_DNA"/>
</dbReference>
<name>A0A7K3L687_9MYCO</name>
<keyword evidence="1 4" id="KW-0378">Hydrolase</keyword>
<gene>
    <name evidence="4" type="ORF">GWR20_01730</name>
</gene>
<dbReference type="Proteomes" id="UP000466523">
    <property type="component" value="Unassembled WGS sequence"/>
</dbReference>